<evidence type="ECO:0000313" key="1">
    <source>
        <dbReference type="EMBL" id="EGO26371.1"/>
    </source>
</evidence>
<dbReference type="HOGENOM" id="CLU_1054115_0_0_1"/>
<dbReference type="GeneID" id="18818545"/>
<dbReference type="Proteomes" id="UP000008064">
    <property type="component" value="Unassembled WGS sequence"/>
</dbReference>
<dbReference type="RefSeq" id="XP_007316544.1">
    <property type="nucleotide sequence ID" value="XM_007316482.1"/>
</dbReference>
<reference evidence="2" key="1">
    <citation type="journal article" date="2011" name="Science">
        <title>The plant cell wall-decomposing machinery underlies the functional diversity of forest fungi.</title>
        <authorList>
            <person name="Eastwood D.C."/>
            <person name="Floudas D."/>
            <person name="Binder M."/>
            <person name="Majcherczyk A."/>
            <person name="Schneider P."/>
            <person name="Aerts A."/>
            <person name="Asiegbu F.O."/>
            <person name="Baker S.E."/>
            <person name="Barry K."/>
            <person name="Bendiksby M."/>
            <person name="Blumentritt M."/>
            <person name="Coutinho P.M."/>
            <person name="Cullen D."/>
            <person name="de Vries R.P."/>
            <person name="Gathman A."/>
            <person name="Goodell B."/>
            <person name="Henrissat B."/>
            <person name="Ihrmark K."/>
            <person name="Kauserud H."/>
            <person name="Kohler A."/>
            <person name="LaButti K."/>
            <person name="Lapidus A."/>
            <person name="Lavin J.L."/>
            <person name="Lee Y.-H."/>
            <person name="Lindquist E."/>
            <person name="Lilly W."/>
            <person name="Lucas S."/>
            <person name="Morin E."/>
            <person name="Murat C."/>
            <person name="Oguiza J.A."/>
            <person name="Park J."/>
            <person name="Pisabarro A.G."/>
            <person name="Riley R."/>
            <person name="Rosling A."/>
            <person name="Salamov A."/>
            <person name="Schmidt O."/>
            <person name="Schmutz J."/>
            <person name="Skrede I."/>
            <person name="Stenlid J."/>
            <person name="Wiebenga A."/>
            <person name="Xie X."/>
            <person name="Kuees U."/>
            <person name="Hibbett D.S."/>
            <person name="Hoffmeister D."/>
            <person name="Hoegberg N."/>
            <person name="Martin F."/>
            <person name="Grigoriev I.V."/>
            <person name="Watkinson S.C."/>
        </authorList>
    </citation>
    <scope>NUCLEOTIDE SEQUENCE [LARGE SCALE GENOMIC DNA]</scope>
    <source>
        <strain evidence="2">S7.9</strain>
    </source>
</reference>
<dbReference type="OrthoDB" id="2660897at2759"/>
<accession>F8NS09</accession>
<dbReference type="KEGG" id="sla:SERLADRAFT_463367"/>
<name>F8NS09_SERL9</name>
<dbReference type="AlphaFoldDB" id="F8NS09"/>
<protein>
    <submittedName>
        <fullName evidence="1">Uncharacterized protein</fullName>
    </submittedName>
</protein>
<sequence>MTTIPFVGHEVAGQRLRNCSRKDFAHERIIQTTDYFLNDPPVYSPSLYMDSMAIESWIVKTEEHMEALSIDCQGFKWSDELIGSDAREIHNLASMHTFEEECDSDSSLSDDSHCQPVSEPNLKTVDRGTHDIQLNTDADAQYITIPYDSPWYRPPMPYTSSESRTAADDYTGTFPPSCSCDVQQALTQQVFLLDLFHEELRRSIPPYGGADKYDTIWLDDVDAELLLAPTEAFEDICWNSAVASSPKHDPPKWKWKPLPDVPLDFGDDFNLYQI</sequence>
<gene>
    <name evidence="1" type="ORF">SERLADRAFT_463367</name>
</gene>
<proteinExistence type="predicted"/>
<dbReference type="EMBL" id="GL945432">
    <property type="protein sequence ID" value="EGO26371.1"/>
    <property type="molecule type" value="Genomic_DNA"/>
</dbReference>
<organism evidence="2">
    <name type="scientific">Serpula lacrymans var. lacrymans (strain S7.9)</name>
    <name type="common">Dry rot fungus</name>
    <dbReference type="NCBI Taxonomy" id="578457"/>
    <lineage>
        <taxon>Eukaryota</taxon>
        <taxon>Fungi</taxon>
        <taxon>Dikarya</taxon>
        <taxon>Basidiomycota</taxon>
        <taxon>Agaricomycotina</taxon>
        <taxon>Agaricomycetes</taxon>
        <taxon>Agaricomycetidae</taxon>
        <taxon>Boletales</taxon>
        <taxon>Coniophorineae</taxon>
        <taxon>Serpulaceae</taxon>
        <taxon>Serpula</taxon>
    </lineage>
</organism>
<evidence type="ECO:0000313" key="2">
    <source>
        <dbReference type="Proteomes" id="UP000008064"/>
    </source>
</evidence>